<dbReference type="EMBL" id="JAFBCF010000001">
    <property type="protein sequence ID" value="MBM7799156.1"/>
    <property type="molecule type" value="Genomic_DNA"/>
</dbReference>
<organism evidence="1 2">
    <name type="scientific">Microlunatus panaciterrae</name>
    <dbReference type="NCBI Taxonomy" id="400768"/>
    <lineage>
        <taxon>Bacteria</taxon>
        <taxon>Bacillati</taxon>
        <taxon>Actinomycetota</taxon>
        <taxon>Actinomycetes</taxon>
        <taxon>Propionibacteriales</taxon>
        <taxon>Propionibacteriaceae</taxon>
        <taxon>Microlunatus</taxon>
    </lineage>
</organism>
<dbReference type="Proteomes" id="UP000704762">
    <property type="component" value="Unassembled WGS sequence"/>
</dbReference>
<sequence>MLHIDIPSRADVERLAAVRRPACVSLTIATSPVDSEPARLELKNLLSTADSLLGDAGAEREDVDAVHKLVADLIEDGEFWQFQANSLTIFATPDTIQTFRLPHRLGSSVEVSDRFMIKPLLRAISFPQTAFVLALAQNSVRLIEISADLPPHQVEVAGLPTDIASAVNLPSIRGRAVPGGGRIRGSEGQKVRQGQYARAVDRALRRVLTGVDLPLILAAAEPLASIYRSVNSSARLAAETLTGNPEERSDGELADAARAVLDGIYAADLLSLKEVLENRAAAGRAVTELSDIARAATFGAVETLVLDIDQAIAGRIDDETGVLTLTEHGDPSSYDVVDEIARRALMNGARILAGHADDVPAGGPVAATVRFPV</sequence>
<name>A0ABS2RLU8_9ACTN</name>
<proteinExistence type="predicted"/>
<evidence type="ECO:0000313" key="1">
    <source>
        <dbReference type="EMBL" id="MBM7799156.1"/>
    </source>
</evidence>
<keyword evidence="2" id="KW-1185">Reference proteome</keyword>
<evidence type="ECO:0000313" key="2">
    <source>
        <dbReference type="Proteomes" id="UP000704762"/>
    </source>
</evidence>
<gene>
    <name evidence="1" type="ORF">JOE57_002077</name>
</gene>
<dbReference type="InterPro" id="IPR041638">
    <property type="entry name" value="BaeRF_family11"/>
</dbReference>
<reference evidence="1 2" key="1">
    <citation type="submission" date="2021-01" db="EMBL/GenBank/DDBJ databases">
        <title>Sequencing the genomes of 1000 actinobacteria strains.</title>
        <authorList>
            <person name="Klenk H.-P."/>
        </authorList>
    </citation>
    <scope>NUCLEOTIDE SEQUENCE [LARGE SCALE GENOMIC DNA]</scope>
    <source>
        <strain evidence="1 2">DSM 18662</strain>
    </source>
</reference>
<comment type="caution">
    <text evidence="1">The sequence shown here is derived from an EMBL/GenBank/DDBJ whole genome shotgun (WGS) entry which is preliminary data.</text>
</comment>
<protein>
    <submittedName>
        <fullName evidence="1">Uncharacterized protein</fullName>
    </submittedName>
</protein>
<dbReference type="Pfam" id="PF18855">
    <property type="entry name" value="baeRF_family11"/>
    <property type="match status" value="1"/>
</dbReference>
<accession>A0ABS2RLU8</accession>
<dbReference type="RefSeq" id="WP_204917721.1">
    <property type="nucleotide sequence ID" value="NZ_BAAAQP010000004.1"/>
</dbReference>